<keyword evidence="2" id="KW-0472">Membrane</keyword>
<keyword evidence="2" id="KW-0812">Transmembrane</keyword>
<evidence type="ECO:0000313" key="3">
    <source>
        <dbReference type="EMBL" id="AWT56351.1"/>
    </source>
</evidence>
<feature type="transmembrane region" description="Helical" evidence="2">
    <location>
        <begin position="43"/>
        <end position="62"/>
    </location>
</feature>
<dbReference type="EMBL" id="CP027541">
    <property type="protein sequence ID" value="AWT56351.1"/>
    <property type="molecule type" value="Genomic_DNA"/>
</dbReference>
<keyword evidence="2" id="KW-1133">Transmembrane helix</keyword>
<organism evidence="3 4">
    <name type="scientific">Mycolicibacterium smegmatis (strain MKD8)</name>
    <name type="common">Mycobacterium smegmatis</name>
    <dbReference type="NCBI Taxonomy" id="1214915"/>
    <lineage>
        <taxon>Bacteria</taxon>
        <taxon>Bacillati</taxon>
        <taxon>Actinomycetota</taxon>
        <taxon>Actinomycetes</taxon>
        <taxon>Mycobacteriales</taxon>
        <taxon>Mycobacteriaceae</taxon>
        <taxon>Mycolicibacterium</taxon>
    </lineage>
</organism>
<feature type="compositionally biased region" description="Low complexity" evidence="1">
    <location>
        <begin position="162"/>
        <end position="212"/>
    </location>
</feature>
<feature type="compositionally biased region" description="Pro residues" evidence="1">
    <location>
        <begin position="1"/>
        <end position="14"/>
    </location>
</feature>
<evidence type="ECO:0000313" key="4">
    <source>
        <dbReference type="Proteomes" id="UP000011200"/>
    </source>
</evidence>
<dbReference type="Proteomes" id="UP000011200">
    <property type="component" value="Chromosome"/>
</dbReference>
<reference evidence="4" key="2">
    <citation type="submission" date="2018-03" db="EMBL/GenBank/DDBJ databases">
        <authorList>
            <person name="Derbyshire K."/>
            <person name="Gray T.A."/>
            <person name="Champion M."/>
        </authorList>
    </citation>
    <scope>NUCLEOTIDE SEQUENCE [LARGE SCALE GENOMIC DNA]</scope>
    <source>
        <strain evidence="4">MKD8</strain>
    </source>
</reference>
<proteinExistence type="predicted"/>
<accession>A0A2U9PX17</accession>
<feature type="compositionally biased region" description="Low complexity" evidence="1">
    <location>
        <begin position="221"/>
        <end position="232"/>
    </location>
</feature>
<feature type="transmembrane region" description="Helical" evidence="2">
    <location>
        <begin position="100"/>
        <end position="121"/>
    </location>
</feature>
<dbReference type="AlphaFoldDB" id="A0A2U9PX17"/>
<feature type="compositionally biased region" description="Low complexity" evidence="1">
    <location>
        <begin position="252"/>
        <end position="295"/>
    </location>
</feature>
<feature type="region of interest" description="Disordered" evidence="1">
    <location>
        <begin position="1"/>
        <end position="34"/>
    </location>
</feature>
<gene>
    <name evidence="3" type="ORF">D806_054040</name>
</gene>
<feature type="region of interest" description="Disordered" evidence="1">
    <location>
        <begin position="158"/>
        <end position="295"/>
    </location>
</feature>
<feature type="transmembrane region" description="Helical" evidence="2">
    <location>
        <begin position="127"/>
        <end position="149"/>
    </location>
</feature>
<protein>
    <submittedName>
        <fullName evidence="3">Antigen 34 kDa</fullName>
    </submittedName>
</protein>
<dbReference type="Pfam" id="PF17270">
    <property type="entry name" value="DUF5336"/>
    <property type="match status" value="1"/>
</dbReference>
<dbReference type="InterPro" id="IPR035166">
    <property type="entry name" value="DUF5336"/>
</dbReference>
<reference evidence="3 4" key="1">
    <citation type="journal article" date="2013" name="Genome Announc.">
        <title>Draft genome sequence of MKD8, a conjugal recipient Mycobacterium smegmatis strain.</title>
        <authorList>
            <person name="Gray T.A."/>
            <person name="Palumbo M.J."/>
            <person name="Derbyshire K.M."/>
        </authorList>
    </citation>
    <scope>NUCLEOTIDE SEQUENCE [LARGE SCALE GENOMIC DNA]</scope>
    <source>
        <strain evidence="3 4">MKD8</strain>
    </source>
</reference>
<feature type="transmembrane region" description="Helical" evidence="2">
    <location>
        <begin position="68"/>
        <end position="93"/>
    </location>
</feature>
<sequence>MTYPPSSPGYPPAPQSGSQYGATQPFGKPAETAPAGESSLPQILLGVAAAAGLIAYFVSYGIEDAQFAVGAPIVQVIVVAALAGALLAGVSLLPKQKNHAGVASVLALVAFLQSVYLVILAGSDSGWAFITILVLTLIQAGAALTVLLFDSGILTPPPPKPAYEQQPQYGQYGAPSQYYGQQPGQQPGQHGQQPGQQQGQPSYQQGQRPGYPSQYGGYSAGPSTGGFPTPGSQPGGQQHGQQSGPPTPPTGFPTYGQPQQSSGPSSAPTSQVPAQPQQQQPGQQPSSPQSGQSSS</sequence>
<name>A0A2U9PX17_MYCSE</name>
<evidence type="ECO:0000256" key="2">
    <source>
        <dbReference type="SAM" id="Phobius"/>
    </source>
</evidence>
<dbReference type="RefSeq" id="WP_003896920.1">
    <property type="nucleotide sequence ID" value="NZ_CP027541.1"/>
</dbReference>
<evidence type="ECO:0000256" key="1">
    <source>
        <dbReference type="SAM" id="MobiDB-lite"/>
    </source>
</evidence>